<dbReference type="SUPFAM" id="SSF52833">
    <property type="entry name" value="Thioredoxin-like"/>
    <property type="match status" value="1"/>
</dbReference>
<accession>A0A0H3CDM5</accession>
<sequence>MTPVISAYNWVPPPARGLVRDLRIRWALEELGRPYAVETVLHQDKTAYRAKQPFGQVPAYDDGEVQLFESGAIVLHIAEQDERLLPRDPAARARAIGWMFCALNTLEVPLLQLAELNIFSAGQAWTEGARPKVERWVRQRLGQLAARLGDKTYLDGETFTAGDLLVADVLRQAPDAMLAETPTLVAYRDRCTARPAFQKALAAQLADLNGPPPPGWG</sequence>
<dbReference type="SMR" id="A0A0H3CDM5"/>
<dbReference type="InterPro" id="IPR010987">
    <property type="entry name" value="Glutathione-S-Trfase_C-like"/>
</dbReference>
<dbReference type="HOGENOM" id="CLU_011226_6_4_5"/>
<dbReference type="CDD" id="cd03207">
    <property type="entry name" value="GST_C_8"/>
    <property type="match status" value="1"/>
</dbReference>
<dbReference type="PROSITE" id="PS50405">
    <property type="entry name" value="GST_CTER"/>
    <property type="match status" value="1"/>
</dbReference>
<dbReference type="InterPro" id="IPR040079">
    <property type="entry name" value="Glutathione_S-Trfase"/>
</dbReference>
<dbReference type="GO" id="GO:0004364">
    <property type="term" value="F:glutathione transferase activity"/>
    <property type="evidence" value="ECO:0007669"/>
    <property type="project" value="UniProtKB-EC"/>
</dbReference>
<dbReference type="SUPFAM" id="SSF47616">
    <property type="entry name" value="GST C-terminal domain-like"/>
    <property type="match status" value="1"/>
</dbReference>
<evidence type="ECO:0000259" key="1">
    <source>
        <dbReference type="PROSITE" id="PS50404"/>
    </source>
</evidence>
<dbReference type="InterPro" id="IPR036282">
    <property type="entry name" value="Glutathione-S-Trfase_C_sf"/>
</dbReference>
<organism evidence="3 4">
    <name type="scientific">Caulobacter vibrioides (strain NA1000 / CB15N)</name>
    <name type="common">Caulobacter crescentus</name>
    <dbReference type="NCBI Taxonomy" id="565050"/>
    <lineage>
        <taxon>Bacteria</taxon>
        <taxon>Pseudomonadati</taxon>
        <taxon>Pseudomonadota</taxon>
        <taxon>Alphaproteobacteria</taxon>
        <taxon>Caulobacterales</taxon>
        <taxon>Caulobacteraceae</taxon>
        <taxon>Caulobacter</taxon>
    </lineage>
</organism>
<dbReference type="GeneID" id="7333284"/>
<dbReference type="EC" id="2.5.1.18" evidence="3"/>
<protein>
    <submittedName>
        <fullName evidence="3">Glutathione S-transferase</fullName>
        <ecNumber evidence="3">2.5.1.18</ecNumber>
    </submittedName>
</protein>
<dbReference type="RefSeq" id="YP_002518368.1">
    <property type="nucleotide sequence ID" value="NC_011916.1"/>
</dbReference>
<dbReference type="EMBL" id="CP001340">
    <property type="protein sequence ID" value="ACL96460.1"/>
    <property type="molecule type" value="Genomic_DNA"/>
</dbReference>
<evidence type="ECO:0000313" key="4">
    <source>
        <dbReference type="Proteomes" id="UP000001364"/>
    </source>
</evidence>
<dbReference type="PhylomeDB" id="A0A0H3CDM5"/>
<dbReference type="InterPro" id="IPR036249">
    <property type="entry name" value="Thioredoxin-like_sf"/>
</dbReference>
<dbReference type="PROSITE" id="PS50404">
    <property type="entry name" value="GST_NTER"/>
    <property type="match status" value="1"/>
</dbReference>
<dbReference type="CDD" id="cd03046">
    <property type="entry name" value="GST_N_GTT1_like"/>
    <property type="match status" value="1"/>
</dbReference>
<dbReference type="InterPro" id="IPR004046">
    <property type="entry name" value="GST_C"/>
</dbReference>
<dbReference type="SFLD" id="SFLDS00019">
    <property type="entry name" value="Glutathione_Transferase_(cytos"/>
    <property type="match status" value="1"/>
</dbReference>
<keyword evidence="3" id="KW-0808">Transferase</keyword>
<name>A0A0H3CDM5_CAUVN</name>
<dbReference type="InterPro" id="IPR004045">
    <property type="entry name" value="Glutathione_S-Trfase_N"/>
</dbReference>
<feature type="domain" description="GST C-terminal" evidence="2">
    <location>
        <begin position="88"/>
        <end position="215"/>
    </location>
</feature>
<dbReference type="Gene3D" id="3.40.30.10">
    <property type="entry name" value="Glutaredoxin"/>
    <property type="match status" value="1"/>
</dbReference>
<dbReference type="Pfam" id="PF00043">
    <property type="entry name" value="GST_C"/>
    <property type="match status" value="1"/>
</dbReference>
<evidence type="ECO:0000313" key="3">
    <source>
        <dbReference type="EMBL" id="ACL96460.1"/>
    </source>
</evidence>
<dbReference type="RefSeq" id="WP_010920739.1">
    <property type="nucleotide sequence ID" value="NC_011916.1"/>
</dbReference>
<dbReference type="PANTHER" id="PTHR44051">
    <property type="entry name" value="GLUTATHIONE S-TRANSFERASE-RELATED"/>
    <property type="match status" value="1"/>
</dbReference>
<dbReference type="Proteomes" id="UP000001364">
    <property type="component" value="Chromosome"/>
</dbReference>
<dbReference type="SFLD" id="SFLDG00358">
    <property type="entry name" value="Main_(cytGST)"/>
    <property type="match status" value="1"/>
</dbReference>
<reference evidence="3 4" key="1">
    <citation type="journal article" date="2010" name="J. Bacteriol.">
        <title>The genetic basis of laboratory adaptation in Caulobacter crescentus.</title>
        <authorList>
            <person name="Marks M.E."/>
            <person name="Castro-Rojas C.M."/>
            <person name="Teiling C."/>
            <person name="Du L."/>
            <person name="Kapatral V."/>
            <person name="Walunas T.L."/>
            <person name="Crosson S."/>
        </authorList>
    </citation>
    <scope>NUCLEOTIDE SEQUENCE [LARGE SCALE GENOMIC DNA]</scope>
    <source>
        <strain evidence="4">NA1000 / CB15N</strain>
    </source>
</reference>
<evidence type="ECO:0000259" key="2">
    <source>
        <dbReference type="PROSITE" id="PS50405"/>
    </source>
</evidence>
<gene>
    <name evidence="3" type="ordered locus">CCNA_02995</name>
</gene>
<dbReference type="AlphaFoldDB" id="A0A0H3CDM5"/>
<dbReference type="Pfam" id="PF13417">
    <property type="entry name" value="GST_N_3"/>
    <property type="match status" value="1"/>
</dbReference>
<dbReference type="PANTHER" id="PTHR44051:SF8">
    <property type="entry name" value="GLUTATHIONE S-TRANSFERASE GSTA"/>
    <property type="match status" value="1"/>
</dbReference>
<dbReference type="KEGG" id="ccs:CCNA_02995"/>
<keyword evidence="4" id="KW-1185">Reference proteome</keyword>
<feature type="domain" description="GST N-terminal" evidence="1">
    <location>
        <begin position="23"/>
        <end position="85"/>
    </location>
</feature>
<dbReference type="OrthoDB" id="9811242at2"/>
<dbReference type="PATRIC" id="fig|565050.3.peg.2922"/>
<dbReference type="Gene3D" id="1.20.1050.10">
    <property type="match status" value="1"/>
</dbReference>
<proteinExistence type="predicted"/>
<dbReference type="FunFam" id="3.40.30.10:FF:000331">
    <property type="entry name" value="Glutathione S-transferase"/>
    <property type="match status" value="1"/>
</dbReference>